<dbReference type="SUPFAM" id="SSF81343">
    <property type="entry name" value="Fumarate reductase respiratory complex transmembrane subunits"/>
    <property type="match status" value="1"/>
</dbReference>
<dbReference type="HOGENOM" id="CLU_156492_0_0_6"/>
<name>E8LLS1_SUCHY</name>
<dbReference type="GO" id="GO:0016020">
    <property type="term" value="C:membrane"/>
    <property type="evidence" value="ECO:0007669"/>
    <property type="project" value="InterPro"/>
</dbReference>
<proteinExistence type="predicted"/>
<feature type="transmembrane region" description="Helical" evidence="5">
    <location>
        <begin position="125"/>
        <end position="148"/>
    </location>
</feature>
<keyword evidence="7" id="KW-1185">Reference proteome</keyword>
<dbReference type="InterPro" id="IPR034804">
    <property type="entry name" value="SQR/QFR_C/D"/>
</dbReference>
<keyword evidence="3 5" id="KW-1133">Transmembrane helix</keyword>
<dbReference type="Pfam" id="PF02300">
    <property type="entry name" value="Fumarate_red_C"/>
    <property type="match status" value="1"/>
</dbReference>
<feature type="transmembrane region" description="Helical" evidence="5">
    <location>
        <begin position="81"/>
        <end position="105"/>
    </location>
</feature>
<protein>
    <submittedName>
        <fullName evidence="6">Fumarate reductase subunit C</fullName>
    </submittedName>
</protein>
<evidence type="ECO:0000313" key="6">
    <source>
        <dbReference type="EMBL" id="EFY06542.1"/>
    </source>
</evidence>
<keyword evidence="2 5" id="KW-0812">Transmembrane</keyword>
<accession>E8LLS1</accession>
<sequence length="151" mass="16763">MSETKSFRKPYNPPIKATWWTKNPFYIRYMVREGTAVCALFVALELILGIFLFLLCDLSAAEATAENTAPYMWWVQSFVGNPIVILINLVCLAATLFHAVTWFALMPKAVRVFMNKNNTDLVPDYVTMGALYAGMAGATVVILVAAFASLP</sequence>
<evidence type="ECO:0000256" key="2">
    <source>
        <dbReference type="ARBA" id="ARBA00022692"/>
    </source>
</evidence>
<evidence type="ECO:0000256" key="3">
    <source>
        <dbReference type="ARBA" id="ARBA00022989"/>
    </source>
</evidence>
<dbReference type="STRING" id="762983.HMPREF9444_01691"/>
<gene>
    <name evidence="6" type="primary">frdC</name>
    <name evidence="6" type="ORF">HMPREF9444_01691</name>
</gene>
<evidence type="ECO:0000256" key="5">
    <source>
        <dbReference type="SAM" id="Phobius"/>
    </source>
</evidence>
<feature type="transmembrane region" description="Helical" evidence="5">
    <location>
        <begin position="36"/>
        <end position="61"/>
    </location>
</feature>
<dbReference type="Gene3D" id="1.20.1300.10">
    <property type="entry name" value="Fumarate reductase/succinate dehydrogenase, transmembrane subunit"/>
    <property type="match status" value="1"/>
</dbReference>
<dbReference type="RefSeq" id="WP_009143859.1">
    <property type="nucleotide sequence ID" value="NZ_GL831045.1"/>
</dbReference>
<dbReference type="OrthoDB" id="8909678at2"/>
<keyword evidence="1" id="KW-1003">Cell membrane</keyword>
<dbReference type="Proteomes" id="UP000018458">
    <property type="component" value="Unassembled WGS sequence"/>
</dbReference>
<dbReference type="AlphaFoldDB" id="E8LLS1"/>
<reference evidence="6 7" key="1">
    <citation type="submission" date="2011-01" db="EMBL/GenBank/DDBJ databases">
        <authorList>
            <person name="Weinstock G."/>
            <person name="Sodergren E."/>
            <person name="Clifton S."/>
            <person name="Fulton L."/>
            <person name="Fulton B."/>
            <person name="Courtney L."/>
            <person name="Fronick C."/>
            <person name="Harrison M."/>
            <person name="Strong C."/>
            <person name="Farmer C."/>
            <person name="Delahaunty K."/>
            <person name="Markovic C."/>
            <person name="Hall O."/>
            <person name="Minx P."/>
            <person name="Tomlinson C."/>
            <person name="Mitreva M."/>
            <person name="Hou S."/>
            <person name="Chen J."/>
            <person name="Wollam A."/>
            <person name="Pepin K.H."/>
            <person name="Johnson M."/>
            <person name="Bhonagiri V."/>
            <person name="Zhang X."/>
            <person name="Suruliraj S."/>
            <person name="Warren W."/>
            <person name="Chinwalla A."/>
            <person name="Mardis E.R."/>
            <person name="Wilson R.K."/>
        </authorList>
    </citation>
    <scope>NUCLEOTIDE SEQUENCE [LARGE SCALE GENOMIC DNA]</scope>
    <source>
        <strain evidence="7">DSM 22608 / JCM 16073 / KCTC 15190 / YIT 12066</strain>
    </source>
</reference>
<evidence type="ECO:0000313" key="7">
    <source>
        <dbReference type="Proteomes" id="UP000018458"/>
    </source>
</evidence>
<evidence type="ECO:0000256" key="4">
    <source>
        <dbReference type="ARBA" id="ARBA00023136"/>
    </source>
</evidence>
<evidence type="ECO:0000256" key="1">
    <source>
        <dbReference type="ARBA" id="ARBA00022475"/>
    </source>
</evidence>
<dbReference type="eggNOG" id="COG3029">
    <property type="taxonomic scope" value="Bacteria"/>
</dbReference>
<dbReference type="EMBL" id="AEVO01000113">
    <property type="protein sequence ID" value="EFY06542.1"/>
    <property type="molecule type" value="Genomic_DNA"/>
</dbReference>
<dbReference type="InterPro" id="IPR003510">
    <property type="entry name" value="Fumarate_red_C"/>
</dbReference>
<keyword evidence="4 5" id="KW-0472">Membrane</keyword>
<comment type="caution">
    <text evidence="6">The sequence shown here is derived from an EMBL/GenBank/DDBJ whole genome shotgun (WGS) entry which is preliminary data.</text>
</comment>
<organism evidence="6 7">
    <name type="scientific">Succinatimonas hippei (strain DSM 22608 / JCM 16073 / KCTC 15190 / YIT 12066)</name>
    <dbReference type="NCBI Taxonomy" id="762983"/>
    <lineage>
        <taxon>Bacteria</taxon>
        <taxon>Pseudomonadati</taxon>
        <taxon>Pseudomonadota</taxon>
        <taxon>Gammaproteobacteria</taxon>
        <taxon>Aeromonadales</taxon>
        <taxon>Succinivibrionaceae</taxon>
        <taxon>Succinatimonas</taxon>
    </lineage>
</organism>